<comment type="function">
    <text evidence="1">Probable acetyltransferase, which acetylates the inositol ring of phosphatidylinositol during biosynthesis of GPI-anchor.</text>
</comment>
<evidence type="ECO:0000256" key="7">
    <source>
        <dbReference type="ARBA" id="ARBA00022989"/>
    </source>
</evidence>
<feature type="transmembrane region" description="Helical" evidence="9">
    <location>
        <begin position="68"/>
        <end position="93"/>
    </location>
</feature>
<evidence type="ECO:0000256" key="1">
    <source>
        <dbReference type="ARBA" id="ARBA00002531"/>
    </source>
</evidence>
<dbReference type="GO" id="GO:0006506">
    <property type="term" value="P:GPI anchor biosynthetic process"/>
    <property type="evidence" value="ECO:0007669"/>
    <property type="project" value="UniProtKB-UniPathway"/>
</dbReference>
<dbReference type="Pfam" id="PF06423">
    <property type="entry name" value="GWT1"/>
    <property type="match status" value="1"/>
</dbReference>
<sequence length="574" mass="63297">MNVHSPPPSVADQFPQMDKRKSNNYKALKESFVSNLSGGSVWEINEVSLVLPAGVLLWSVLQSRQRFFVPYTPAAAATDFLINCASALFAITVYSKQPLLLNIFLFTPAILALISPPSPKKTQGRPPLQASTTKNPSKMDPFPIKPFVTMYRGGMIIITCAAILAVDFKIFPRRFAKVENWGTSLMDLGVGSFVFSAGTVSARSVLKAQLAGKIPSLISRLKVSVRHSLPLLALGLIRLYSVKGTDYAEHVTEYGVHWNFFFTLGFLPPFVALCHSAFAMVRSYEILALAVGIAYEAMLDFTSLKAYIFTAPRDNLLSQNREGIFSLFGYLAIFLAGHAAGMYMLPRESTSALSEPVLSRARFSHFRKTAAGKLATWSVIWSALTAFALTYRGLNLQVSRRLANLPYVFWVAAFNCSHLTICCLIEQFCFPELYKSEDSEIEKRRCKAATSRLLYAFNRNGLPLFLLANLLTGAVNMTLPTIDMTRLASIGVLVLSSWERKSVADEALDNIGLVMEVGSKSIHLSSAFNEITHEAGSPSSALRILPSWDLFSEGLFSRDTIYVTSFAASYRIAA</sequence>
<comment type="subcellular location">
    <subcellularLocation>
        <location evidence="2 9">Endoplasmic reticulum membrane</location>
        <topology evidence="2 9">Multi-pass membrane protein</topology>
    </subcellularLocation>
</comment>
<dbReference type="EMBL" id="SNSC02000002">
    <property type="protein sequence ID" value="TID26980.1"/>
    <property type="molecule type" value="Genomic_DNA"/>
</dbReference>
<feature type="transmembrane region" description="Helical" evidence="9">
    <location>
        <begin position="149"/>
        <end position="171"/>
    </location>
</feature>
<dbReference type="PANTHER" id="PTHR20661">
    <property type="entry name" value="PHOSPHATIDYLINOSITOL-GLYCAN BIOSYNTHESIS CLASS W PROTEIN"/>
    <property type="match status" value="1"/>
</dbReference>
<evidence type="ECO:0000256" key="9">
    <source>
        <dbReference type="RuleBase" id="RU280819"/>
    </source>
</evidence>
<dbReference type="GO" id="GO:0072659">
    <property type="term" value="P:protein localization to plasma membrane"/>
    <property type="evidence" value="ECO:0007669"/>
    <property type="project" value="TreeGrafter"/>
</dbReference>
<dbReference type="STRING" id="86259.A0A4Z1PDY0"/>
<reference evidence="11 12" key="1">
    <citation type="submission" date="2019-04" db="EMBL/GenBank/DDBJ databases">
        <title>High contiguity whole genome sequence and gene annotation resource for two Venturia nashicola isolates.</title>
        <authorList>
            <person name="Prokchorchik M."/>
            <person name="Won K."/>
            <person name="Lee Y."/>
            <person name="Choi E.D."/>
            <person name="Segonzac C."/>
            <person name="Sohn K.H."/>
        </authorList>
    </citation>
    <scope>NUCLEOTIDE SEQUENCE [LARGE SCALE GENOMIC DNA]</scope>
    <source>
        <strain evidence="11 12">PRI2</strain>
    </source>
</reference>
<keyword evidence="9" id="KW-0012">Acyltransferase</keyword>
<feature type="transmembrane region" description="Helical" evidence="9">
    <location>
        <begin position="374"/>
        <end position="394"/>
    </location>
</feature>
<evidence type="ECO:0000256" key="8">
    <source>
        <dbReference type="ARBA" id="ARBA00023136"/>
    </source>
</evidence>
<organism evidence="11 12">
    <name type="scientific">Venturia nashicola</name>
    <dbReference type="NCBI Taxonomy" id="86259"/>
    <lineage>
        <taxon>Eukaryota</taxon>
        <taxon>Fungi</taxon>
        <taxon>Dikarya</taxon>
        <taxon>Ascomycota</taxon>
        <taxon>Pezizomycotina</taxon>
        <taxon>Dothideomycetes</taxon>
        <taxon>Pleosporomycetidae</taxon>
        <taxon>Venturiales</taxon>
        <taxon>Venturiaceae</taxon>
        <taxon>Venturia</taxon>
    </lineage>
</organism>
<evidence type="ECO:0000256" key="3">
    <source>
        <dbReference type="ARBA" id="ARBA00004687"/>
    </source>
</evidence>
<evidence type="ECO:0000256" key="10">
    <source>
        <dbReference type="SAM" id="MobiDB-lite"/>
    </source>
</evidence>
<keyword evidence="7 9" id="KW-1133">Transmembrane helix</keyword>
<keyword evidence="5 9" id="KW-0337">GPI-anchor biosynthesis</keyword>
<feature type="region of interest" description="Disordered" evidence="10">
    <location>
        <begin position="117"/>
        <end position="136"/>
    </location>
</feature>
<dbReference type="UniPathway" id="UPA00196"/>
<name>A0A4Z1PDY0_9PEZI</name>
<comment type="pathway">
    <text evidence="3 9">Glycolipid biosynthesis; glycosylphosphatidylinositol-anchor biosynthesis.</text>
</comment>
<comment type="similarity">
    <text evidence="4 9">Belongs to the PIGW family.</text>
</comment>
<accession>A0A4Z1PDY0</accession>
<keyword evidence="9" id="KW-0808">Transferase</keyword>
<dbReference type="EC" id="2.3.-.-" evidence="9"/>
<keyword evidence="12" id="KW-1185">Reference proteome</keyword>
<gene>
    <name evidence="11" type="ORF">E6O75_ATG01473</name>
</gene>
<feature type="transmembrane region" description="Helical" evidence="9">
    <location>
        <begin position="223"/>
        <end position="240"/>
    </location>
</feature>
<feature type="transmembrane region" description="Helical" evidence="9">
    <location>
        <begin position="406"/>
        <end position="425"/>
    </location>
</feature>
<comment type="caution">
    <text evidence="11">The sequence shown here is derived from an EMBL/GenBank/DDBJ whole genome shotgun (WGS) entry which is preliminary data.</text>
</comment>
<feature type="transmembrane region" description="Helical" evidence="9">
    <location>
        <begin position="324"/>
        <end position="345"/>
    </location>
</feature>
<dbReference type="AlphaFoldDB" id="A0A4Z1PDY0"/>
<evidence type="ECO:0000256" key="6">
    <source>
        <dbReference type="ARBA" id="ARBA00022692"/>
    </source>
</evidence>
<evidence type="ECO:0000256" key="5">
    <source>
        <dbReference type="ARBA" id="ARBA00022502"/>
    </source>
</evidence>
<proteinExistence type="inferred from homology"/>
<evidence type="ECO:0000256" key="4">
    <source>
        <dbReference type="ARBA" id="ARBA00007559"/>
    </source>
</evidence>
<dbReference type="InterPro" id="IPR009447">
    <property type="entry name" value="PIGW/GWT1"/>
</dbReference>
<protein>
    <recommendedName>
        <fullName evidence="9">GPI-anchored wall transfer protein</fullName>
        <ecNumber evidence="9">2.3.-.-</ecNumber>
    </recommendedName>
</protein>
<evidence type="ECO:0000313" key="12">
    <source>
        <dbReference type="Proteomes" id="UP000298493"/>
    </source>
</evidence>
<comment type="function">
    <text evidence="9">A acetyltransferase, which acetylates the inositol ring of phosphatidylinositol during biosynthesis of GPI-anchor.</text>
</comment>
<dbReference type="PANTHER" id="PTHR20661:SF0">
    <property type="entry name" value="PHOSPHATIDYLINOSITOL-GLYCAN BIOSYNTHESIS CLASS W PROTEIN"/>
    <property type="match status" value="1"/>
</dbReference>
<keyword evidence="8 9" id="KW-0472">Membrane</keyword>
<evidence type="ECO:0000313" key="11">
    <source>
        <dbReference type="EMBL" id="TID26980.1"/>
    </source>
</evidence>
<feature type="transmembrane region" description="Helical" evidence="9">
    <location>
        <begin position="286"/>
        <end position="304"/>
    </location>
</feature>
<keyword evidence="9" id="KW-0256">Endoplasmic reticulum</keyword>
<dbReference type="GO" id="GO:0032216">
    <property type="term" value="F:glucosaminyl-phosphatidylinositol O-acyltransferase activity"/>
    <property type="evidence" value="ECO:0007669"/>
    <property type="project" value="TreeGrafter"/>
</dbReference>
<evidence type="ECO:0000256" key="2">
    <source>
        <dbReference type="ARBA" id="ARBA00004477"/>
    </source>
</evidence>
<dbReference type="GO" id="GO:0005789">
    <property type="term" value="C:endoplasmic reticulum membrane"/>
    <property type="evidence" value="ECO:0007669"/>
    <property type="project" value="UniProtKB-SubCell"/>
</dbReference>
<keyword evidence="6 9" id="KW-0812">Transmembrane</keyword>
<dbReference type="Proteomes" id="UP000298493">
    <property type="component" value="Unassembled WGS sequence"/>
</dbReference>
<feature type="transmembrane region" description="Helical" evidence="9">
    <location>
        <begin position="260"/>
        <end position="279"/>
    </location>
</feature>
<feature type="transmembrane region" description="Helical" evidence="9">
    <location>
        <begin position="99"/>
        <end position="115"/>
    </location>
</feature>